<evidence type="ECO:0000256" key="1">
    <source>
        <dbReference type="SAM" id="MobiDB-lite"/>
    </source>
</evidence>
<keyword evidence="3" id="KW-1185">Reference proteome</keyword>
<evidence type="ECO:0000313" key="2">
    <source>
        <dbReference type="EMBL" id="ABQ52062.1"/>
    </source>
</evidence>
<feature type="compositionally biased region" description="Low complexity" evidence="1">
    <location>
        <begin position="239"/>
        <end position="249"/>
    </location>
</feature>
<feature type="region of interest" description="Disordered" evidence="1">
    <location>
        <begin position="239"/>
        <end position="268"/>
    </location>
</feature>
<reference evidence="2 3" key="1">
    <citation type="journal article" date="2008" name="J. Microbiol.">
        <title>Molecular and phylogenetic characterization of Spodoptera litura granulovirus.</title>
        <authorList>
            <person name="Wang Y."/>
            <person name="Choi J.Y."/>
            <person name="Roh J.Y."/>
            <person name="Woo S.D."/>
            <person name="Jin B.R."/>
            <person name="Je Y.H."/>
        </authorList>
    </citation>
    <scope>NUCLEOTIDE SEQUENCE [LARGE SCALE GENOMIC DNA]</scope>
    <source>
        <strain evidence="2">SlGV-K1</strain>
    </source>
</reference>
<organism evidence="2 3">
    <name type="scientific">Spodoptera litura granulovirus</name>
    <dbReference type="NCBI Taxonomy" id="359919"/>
    <lineage>
        <taxon>Viruses</taxon>
        <taxon>Viruses incertae sedis</taxon>
        <taxon>Naldaviricetes</taxon>
        <taxon>Lefavirales</taxon>
        <taxon>Baculoviridae</taxon>
        <taxon>Betabaculovirus</taxon>
        <taxon>Betabaculovirus spliturae</taxon>
    </lineage>
</organism>
<name>A5IZX1_9BBAC</name>
<gene>
    <name evidence="2" type="primary">orf119</name>
    <name evidence="2" type="ORF">SlGVgp119</name>
</gene>
<evidence type="ECO:0000313" key="3">
    <source>
        <dbReference type="Proteomes" id="UP000202782"/>
    </source>
</evidence>
<proteinExistence type="predicted"/>
<dbReference type="OrthoDB" id="21159at10239"/>
<dbReference type="Proteomes" id="UP000202782">
    <property type="component" value="Segment"/>
</dbReference>
<evidence type="ECO:0008006" key="4">
    <source>
        <dbReference type="Google" id="ProtNLM"/>
    </source>
</evidence>
<accession>A5IZX1</accession>
<dbReference type="KEGG" id="vg:5184202"/>
<dbReference type="GeneID" id="5184202"/>
<sequence length="317" mass="36174">MRLFLIIVLAVSVGAKFPPDAFTNLTTDLPLHFKPDKYEVIMKSNGMYVNYLADKRGDRLKLNKTQHMLMAMYIVNDGYVFKNEQYSDILCLYSYGGIFRMLNRPNSNKMPKHCIFQIKQVSGAKSNQTLRFEYTKDNRLCVIKSDIPTDAEYVLYIDGYYLVVNSGLSSTTNENRASRFSFLYNTCFLDNPETTTNHFLCRISGTGYTDTCDAAKQYVVQYANWKMKLINSLITSTTTSTTSTTTTTTLKPHDDYDDDDEETTTVTTTTTSKAPEFIWCEYASVLCSNSAASQIKQQALYLALIFIIYKINRGWDV</sequence>
<dbReference type="EMBL" id="DQ288858">
    <property type="protein sequence ID" value="ABQ52062.1"/>
    <property type="molecule type" value="Genomic_DNA"/>
</dbReference>
<dbReference type="RefSeq" id="YP_001257070.1">
    <property type="nucleotide sequence ID" value="NC_009503.1"/>
</dbReference>
<protein>
    <recommendedName>
        <fullName evidence="4">Fgf-1</fullName>
    </recommendedName>
</protein>